<feature type="transmembrane region" description="Helical" evidence="8">
    <location>
        <begin position="497"/>
        <end position="516"/>
    </location>
</feature>
<feature type="transmembrane region" description="Helical" evidence="8">
    <location>
        <begin position="433"/>
        <end position="456"/>
    </location>
</feature>
<reference evidence="9 10" key="1">
    <citation type="submission" date="2016-11" db="EMBL/GenBank/DDBJ databases">
        <authorList>
            <person name="Jaros S."/>
            <person name="Januszkiewicz K."/>
            <person name="Wedrychowicz H."/>
        </authorList>
    </citation>
    <scope>NUCLEOTIDE SEQUENCE [LARGE SCALE GENOMIC DNA]</scope>
    <source>
        <strain evidence="9 10">DSM 15930</strain>
    </source>
</reference>
<dbReference type="EMBL" id="FRCP01000010">
    <property type="protein sequence ID" value="SHM44474.1"/>
    <property type="molecule type" value="Genomic_DNA"/>
</dbReference>
<keyword evidence="7 8" id="KW-0472">Membrane</keyword>
<dbReference type="PANTHER" id="PTHR11629">
    <property type="entry name" value="VACUOLAR PROTON ATPASES"/>
    <property type="match status" value="1"/>
</dbReference>
<keyword evidence="6" id="KW-0406">Ion transport</keyword>
<evidence type="ECO:0000256" key="8">
    <source>
        <dbReference type="SAM" id="Phobius"/>
    </source>
</evidence>
<dbReference type="AlphaFoldDB" id="A0A1M7IUK4"/>
<evidence type="ECO:0000256" key="5">
    <source>
        <dbReference type="ARBA" id="ARBA00022989"/>
    </source>
</evidence>
<protein>
    <submittedName>
        <fullName evidence="9">V/A-type H+-transporting ATPase subunit I</fullName>
    </submittedName>
</protein>
<keyword evidence="3" id="KW-0813">Transport</keyword>
<keyword evidence="4 8" id="KW-0812">Transmembrane</keyword>
<dbReference type="Pfam" id="PF01496">
    <property type="entry name" value="V_ATPase_I"/>
    <property type="match status" value="1"/>
</dbReference>
<evidence type="ECO:0000256" key="6">
    <source>
        <dbReference type="ARBA" id="ARBA00023065"/>
    </source>
</evidence>
<evidence type="ECO:0000256" key="4">
    <source>
        <dbReference type="ARBA" id="ARBA00022692"/>
    </source>
</evidence>
<comment type="similarity">
    <text evidence="2">Belongs to the V-ATPase 116 kDa subunit family.</text>
</comment>
<feature type="transmembrane region" description="Helical" evidence="8">
    <location>
        <begin position="394"/>
        <end position="413"/>
    </location>
</feature>
<dbReference type="GO" id="GO:0016471">
    <property type="term" value="C:vacuolar proton-transporting V-type ATPase complex"/>
    <property type="evidence" value="ECO:0007669"/>
    <property type="project" value="TreeGrafter"/>
</dbReference>
<evidence type="ECO:0000256" key="2">
    <source>
        <dbReference type="ARBA" id="ARBA00009904"/>
    </source>
</evidence>
<feature type="transmembrane region" description="Helical" evidence="8">
    <location>
        <begin position="468"/>
        <end position="491"/>
    </location>
</feature>
<dbReference type="GO" id="GO:0007035">
    <property type="term" value="P:vacuolar acidification"/>
    <property type="evidence" value="ECO:0007669"/>
    <property type="project" value="TreeGrafter"/>
</dbReference>
<feature type="transmembrane region" description="Helical" evidence="8">
    <location>
        <begin position="560"/>
        <end position="580"/>
    </location>
</feature>
<organism evidence="9 10">
    <name type="scientific">Anaerosporobacter mobilis DSM 15930</name>
    <dbReference type="NCBI Taxonomy" id="1120996"/>
    <lineage>
        <taxon>Bacteria</taxon>
        <taxon>Bacillati</taxon>
        <taxon>Bacillota</taxon>
        <taxon>Clostridia</taxon>
        <taxon>Lachnospirales</taxon>
        <taxon>Lachnospiraceae</taxon>
        <taxon>Anaerosporobacter</taxon>
    </lineage>
</organism>
<evidence type="ECO:0000313" key="10">
    <source>
        <dbReference type="Proteomes" id="UP000184038"/>
    </source>
</evidence>
<dbReference type="OrthoDB" id="9803814at2"/>
<comment type="subcellular location">
    <subcellularLocation>
        <location evidence="1">Membrane</location>
        <topology evidence="1">Multi-pass membrane protein</topology>
    </subcellularLocation>
</comment>
<dbReference type="GO" id="GO:0033179">
    <property type="term" value="C:proton-transporting V-type ATPase, V0 domain"/>
    <property type="evidence" value="ECO:0007669"/>
    <property type="project" value="InterPro"/>
</dbReference>
<sequence length="638" mass="72425">MIEKMKFLSITGPKSDIDRVANTYLSRYEMHLENALSELSTVRDLKPFVEMNPYRDLMSKSEELVKKIDKDCTASHKPMTPSEAADVITDAYLMLEDLNLQKKQLKDTKTHYKELLHTIEPFKMLNYEINKIMEFKFIKFRFGRISHEFYNKFSKYVYENLNTVFYECDSDEDYVWGIYFVPATSSVKIDAIYSSLHFERIFIPNEYDGTPEEAHDAILQKIEEITKQIKEISIKIKKKIDSVGPELLLAHTTLLTLTKNHDIRKVSACTKDRSIGKNNDDLVFYIVCGWMTLSQADAFLKEIESDPDVYCISEDVQQDIGTKPPTKLKNPKIFKPFEMFIHMYGVPAYNEIDPTLFVAITYSLIFGIMFGDVGQGLCLVVGGALFYKFKKMNLGAIVSLAGIFSTIFGFMYGSVFGYEDLIPHMWMKPMDNIMSVLITAIVFGAFLIIFAMLLNIINAIKAHDYARLFFDTNGVAGLVFYGGIIACVALIFTGHALPGSIVLTIMFGVPLLLMFFKEPLERKLEKKAELFPDGKGMFVLTSVFEIFEVLLSYASNTISFLRVGAFALSHAAMMGVVLMFAGAEQGIGNIPVMIIGNIIVAGMEGLIVGIQVLRLEYYEMFSRFYRGTGKEFKPFKNN</sequence>
<dbReference type="PANTHER" id="PTHR11629:SF63">
    <property type="entry name" value="V-TYPE PROTON ATPASE SUBUNIT A"/>
    <property type="match status" value="1"/>
</dbReference>
<dbReference type="InterPro" id="IPR002490">
    <property type="entry name" value="V-ATPase_116kDa_su"/>
</dbReference>
<evidence type="ECO:0000313" key="9">
    <source>
        <dbReference type="EMBL" id="SHM44474.1"/>
    </source>
</evidence>
<feature type="transmembrane region" description="Helical" evidence="8">
    <location>
        <begin position="364"/>
        <end position="387"/>
    </location>
</feature>
<gene>
    <name evidence="9" type="ORF">SAMN02746066_01964</name>
</gene>
<feature type="transmembrane region" description="Helical" evidence="8">
    <location>
        <begin position="592"/>
        <end position="613"/>
    </location>
</feature>
<evidence type="ECO:0000256" key="3">
    <source>
        <dbReference type="ARBA" id="ARBA00022448"/>
    </source>
</evidence>
<keyword evidence="10" id="KW-1185">Reference proteome</keyword>
<dbReference type="STRING" id="1120996.SAMN02746066_01964"/>
<proteinExistence type="inferred from homology"/>
<keyword evidence="5 8" id="KW-1133">Transmembrane helix</keyword>
<dbReference type="GO" id="GO:0046961">
    <property type="term" value="F:proton-transporting ATPase activity, rotational mechanism"/>
    <property type="evidence" value="ECO:0007669"/>
    <property type="project" value="InterPro"/>
</dbReference>
<evidence type="ECO:0000256" key="7">
    <source>
        <dbReference type="ARBA" id="ARBA00023136"/>
    </source>
</evidence>
<dbReference type="RefSeq" id="WP_073286843.1">
    <property type="nucleotide sequence ID" value="NZ_FRCP01000010.1"/>
</dbReference>
<accession>A0A1M7IUK4</accession>
<dbReference type="GO" id="GO:0051117">
    <property type="term" value="F:ATPase binding"/>
    <property type="evidence" value="ECO:0007669"/>
    <property type="project" value="TreeGrafter"/>
</dbReference>
<name>A0A1M7IUK4_9FIRM</name>
<evidence type="ECO:0000256" key="1">
    <source>
        <dbReference type="ARBA" id="ARBA00004141"/>
    </source>
</evidence>
<dbReference type="Proteomes" id="UP000184038">
    <property type="component" value="Unassembled WGS sequence"/>
</dbReference>